<organism evidence="2 3">
    <name type="scientific">Rhodofomes roseus</name>
    <dbReference type="NCBI Taxonomy" id="34475"/>
    <lineage>
        <taxon>Eukaryota</taxon>
        <taxon>Fungi</taxon>
        <taxon>Dikarya</taxon>
        <taxon>Basidiomycota</taxon>
        <taxon>Agaricomycotina</taxon>
        <taxon>Agaricomycetes</taxon>
        <taxon>Polyporales</taxon>
        <taxon>Rhodofomes</taxon>
    </lineage>
</organism>
<gene>
    <name evidence="2" type="ORF">EVJ58_g9470</name>
</gene>
<proteinExistence type="predicted"/>
<keyword evidence="1" id="KW-0732">Signal</keyword>
<feature type="chain" id="PRO_5021336213" evidence="1">
    <location>
        <begin position="24"/>
        <end position="187"/>
    </location>
</feature>
<name>A0A4Y9XSY1_9APHY</name>
<feature type="signal peptide" evidence="1">
    <location>
        <begin position="1"/>
        <end position="23"/>
    </location>
</feature>
<evidence type="ECO:0000313" key="3">
    <source>
        <dbReference type="Proteomes" id="UP000298390"/>
    </source>
</evidence>
<dbReference type="AlphaFoldDB" id="A0A4Y9XSY1"/>
<evidence type="ECO:0000313" key="2">
    <source>
        <dbReference type="EMBL" id="TFY53404.1"/>
    </source>
</evidence>
<sequence length="187" mass="20052">MHVSPRFCFSLVFGWAALRSVESRPSLSVAVELSTCGSETSYAIAEECVSTCQPVLDAQNCSRNAACTCATARPMAVHECVQCQLDAKSSAAPNVLALVVPAKLNDYAELCGEDLTAQAVLRFDADSAPASNASLQSRELLSATCVYGVPEIASSPLAIWESGKRAWPFFAVAVLMMLCVFERRLHK</sequence>
<comment type="caution">
    <text evidence="2">The sequence shown here is derived from an EMBL/GenBank/DDBJ whole genome shotgun (WGS) entry which is preliminary data.</text>
</comment>
<reference evidence="2 3" key="1">
    <citation type="submission" date="2019-01" db="EMBL/GenBank/DDBJ databases">
        <title>Genome sequencing of the rare red list fungi Fomitopsis rosea.</title>
        <authorList>
            <person name="Buettner E."/>
            <person name="Kellner H."/>
        </authorList>
    </citation>
    <scope>NUCLEOTIDE SEQUENCE [LARGE SCALE GENOMIC DNA]</scope>
    <source>
        <strain evidence="2 3">DSM 105464</strain>
    </source>
</reference>
<protein>
    <submittedName>
        <fullName evidence="2">Uncharacterized protein</fullName>
    </submittedName>
</protein>
<accession>A0A4Y9XSY1</accession>
<dbReference type="Proteomes" id="UP000298390">
    <property type="component" value="Unassembled WGS sequence"/>
</dbReference>
<dbReference type="EMBL" id="SEKV01000827">
    <property type="protein sequence ID" value="TFY53404.1"/>
    <property type="molecule type" value="Genomic_DNA"/>
</dbReference>
<evidence type="ECO:0000256" key="1">
    <source>
        <dbReference type="SAM" id="SignalP"/>
    </source>
</evidence>